<evidence type="ECO:0000313" key="10">
    <source>
        <dbReference type="EMBL" id="MCC9274072.1"/>
    </source>
</evidence>
<sequence>MYKGKARAYTNIALIKYWGKENKELIIPMNNSLSLTLDAFYTETMVTFSKDYLADSFYLDGQQQDEKATKKVSRFLDLVRQKANCSLFASVESHNFVPTAAGLASSASGLAALAGACNEALTLDLSPSALSRLARRGSGSACRSIFGGFVEWEKGSDDASSQAVPILSDHWEEELAMIFILIDDQQKEVSSRDGMERTVETSAFYDGWLSSVNDDLKEAKAAIADKNFQALGAVAEANALKMHGTTLAANPPFTYWSPDSLKAMNLVRHIRQTGVPCYFTMDAGPNVKVLCQKNEVPAIMATLETQFSKDRLTCAYSGPGLTILETEVNK</sequence>
<accession>A0A9E3ZW84</accession>
<dbReference type="InterPro" id="IPR014721">
    <property type="entry name" value="Ribsml_uS5_D2-typ_fold_subgr"/>
</dbReference>
<evidence type="ECO:0000256" key="4">
    <source>
        <dbReference type="ARBA" id="ARBA00022741"/>
    </source>
</evidence>
<dbReference type="GO" id="GO:0005829">
    <property type="term" value="C:cytosol"/>
    <property type="evidence" value="ECO:0007669"/>
    <property type="project" value="InterPro"/>
</dbReference>
<dbReference type="InterPro" id="IPR041431">
    <property type="entry name" value="Mvd1_C"/>
</dbReference>
<keyword evidence="4" id="KW-0547">Nucleotide-binding</keyword>
<proteinExistence type="inferred from homology"/>
<reference evidence="10" key="1">
    <citation type="journal article" date="2021" name="PeerJ">
        <title>Extensive microbial diversity within the chicken gut microbiome revealed by metagenomics and culture.</title>
        <authorList>
            <person name="Gilroy R."/>
            <person name="Ravi A."/>
            <person name="Getino M."/>
            <person name="Pursley I."/>
            <person name="Horton D.L."/>
            <person name="Alikhan N.F."/>
            <person name="Baker D."/>
            <person name="Gharbi K."/>
            <person name="Hall N."/>
            <person name="Watson M."/>
            <person name="Adriaenssens E.M."/>
            <person name="Foster-Nyarko E."/>
            <person name="Jarju S."/>
            <person name="Secka A."/>
            <person name="Antonio M."/>
            <person name="Oren A."/>
            <person name="Chaudhuri R.R."/>
            <person name="La Ragione R."/>
            <person name="Hildebrand F."/>
            <person name="Pallen M.J."/>
        </authorList>
    </citation>
    <scope>NUCLEOTIDE SEQUENCE</scope>
    <source>
        <strain evidence="10">150</strain>
    </source>
</reference>
<dbReference type="PANTHER" id="PTHR10977:SF3">
    <property type="entry name" value="DIPHOSPHOMEVALONATE DECARBOXYLASE"/>
    <property type="match status" value="1"/>
</dbReference>
<dbReference type="NCBIfam" id="TIGR01240">
    <property type="entry name" value="mevDPdecarb"/>
    <property type="match status" value="1"/>
</dbReference>
<evidence type="ECO:0000256" key="1">
    <source>
        <dbReference type="ARBA" id="ARBA00008831"/>
    </source>
</evidence>
<protein>
    <recommendedName>
        <fullName evidence="2">diphosphomevalonate decarboxylase</fullName>
        <ecNumber evidence="2">4.1.1.33</ecNumber>
    </recommendedName>
</protein>
<feature type="domain" description="Diphosphomevalonate decarboxylase-like N-terminal" evidence="9">
    <location>
        <begin position="8"/>
        <end position="163"/>
    </location>
</feature>
<dbReference type="GO" id="GO:0005524">
    <property type="term" value="F:ATP binding"/>
    <property type="evidence" value="ECO:0007669"/>
    <property type="project" value="UniProtKB-KW"/>
</dbReference>
<evidence type="ECO:0000256" key="2">
    <source>
        <dbReference type="ARBA" id="ARBA00012296"/>
    </source>
</evidence>
<dbReference type="PANTHER" id="PTHR10977">
    <property type="entry name" value="DIPHOSPHOMEVALONATE DECARBOXYLASE"/>
    <property type="match status" value="1"/>
</dbReference>
<feature type="domain" description="Mvd1 C-terminal" evidence="8">
    <location>
        <begin position="179"/>
        <end position="311"/>
    </location>
</feature>
<dbReference type="InterPro" id="IPR036554">
    <property type="entry name" value="GHMP_kinase_C_sf"/>
</dbReference>
<reference evidence="10" key="2">
    <citation type="submission" date="2021-11" db="EMBL/GenBank/DDBJ databases">
        <authorList>
            <person name="Gilroy R."/>
        </authorList>
    </citation>
    <scope>NUCLEOTIDE SEQUENCE</scope>
    <source>
        <strain evidence="10">150</strain>
    </source>
</reference>
<keyword evidence="5" id="KW-0067">ATP-binding</keyword>
<keyword evidence="6" id="KW-0443">Lipid metabolism</keyword>
<dbReference type="Gene3D" id="3.30.230.10">
    <property type="match status" value="1"/>
</dbReference>
<dbReference type="AlphaFoldDB" id="A0A9E3ZW84"/>
<comment type="caution">
    <text evidence="10">The sequence shown here is derived from an EMBL/GenBank/DDBJ whole genome shotgun (WGS) entry which is preliminary data.</text>
</comment>
<dbReference type="Pfam" id="PF22700">
    <property type="entry name" value="MVD-like_N"/>
    <property type="match status" value="1"/>
</dbReference>
<dbReference type="InterPro" id="IPR020568">
    <property type="entry name" value="Ribosomal_Su5_D2-typ_SF"/>
</dbReference>
<organism evidence="10 11">
    <name type="scientific">Enterococcus aquimarinus</name>
    <dbReference type="NCBI Taxonomy" id="328396"/>
    <lineage>
        <taxon>Bacteria</taxon>
        <taxon>Bacillati</taxon>
        <taxon>Bacillota</taxon>
        <taxon>Bacilli</taxon>
        <taxon>Lactobacillales</taxon>
        <taxon>Enterococcaceae</taxon>
        <taxon>Enterococcus</taxon>
    </lineage>
</organism>
<dbReference type="GO" id="GO:0004163">
    <property type="term" value="F:diphosphomevalonate decarboxylase activity"/>
    <property type="evidence" value="ECO:0007669"/>
    <property type="project" value="UniProtKB-EC"/>
</dbReference>
<dbReference type="EMBL" id="JAJJVO010000108">
    <property type="protein sequence ID" value="MCC9274072.1"/>
    <property type="molecule type" value="Genomic_DNA"/>
</dbReference>
<dbReference type="PIRSF" id="PIRSF015950">
    <property type="entry name" value="Mev_P_decrbx"/>
    <property type="match status" value="1"/>
</dbReference>
<dbReference type="Proteomes" id="UP000813384">
    <property type="component" value="Unassembled WGS sequence"/>
</dbReference>
<dbReference type="InterPro" id="IPR029765">
    <property type="entry name" value="Mev_diP_decarb"/>
</dbReference>
<gene>
    <name evidence="10" type="primary">mvaD</name>
    <name evidence="10" type="ORF">K8V42_07250</name>
</gene>
<evidence type="ECO:0000256" key="6">
    <source>
        <dbReference type="ARBA" id="ARBA00023098"/>
    </source>
</evidence>
<dbReference type="Gene3D" id="3.30.70.890">
    <property type="entry name" value="GHMP kinase, C-terminal domain"/>
    <property type="match status" value="1"/>
</dbReference>
<keyword evidence="3" id="KW-0444">Lipid biosynthesis</keyword>
<comment type="similarity">
    <text evidence="1">Belongs to the diphosphomevalonate decarboxylase family.</text>
</comment>
<evidence type="ECO:0000256" key="5">
    <source>
        <dbReference type="ARBA" id="ARBA00022840"/>
    </source>
</evidence>
<dbReference type="SUPFAM" id="SSF54211">
    <property type="entry name" value="Ribosomal protein S5 domain 2-like"/>
    <property type="match status" value="1"/>
</dbReference>
<dbReference type="FunFam" id="3.30.230.10:FF:000072">
    <property type="entry name" value="Diphosphomevalonate decarboxylase"/>
    <property type="match status" value="1"/>
</dbReference>
<evidence type="ECO:0000256" key="7">
    <source>
        <dbReference type="ARBA" id="ARBA00023239"/>
    </source>
</evidence>
<dbReference type="GO" id="GO:0019287">
    <property type="term" value="P:isopentenyl diphosphate biosynthetic process, mevalonate pathway"/>
    <property type="evidence" value="ECO:0007669"/>
    <property type="project" value="InterPro"/>
</dbReference>
<dbReference type="InterPro" id="IPR053859">
    <property type="entry name" value="MVD-like_N"/>
</dbReference>
<dbReference type="InterPro" id="IPR005935">
    <property type="entry name" value="Mev_decarb"/>
</dbReference>
<keyword evidence="7 10" id="KW-0456">Lyase</keyword>
<evidence type="ECO:0000256" key="3">
    <source>
        <dbReference type="ARBA" id="ARBA00022516"/>
    </source>
</evidence>
<name>A0A9E3ZW84_9ENTE</name>
<dbReference type="EC" id="4.1.1.33" evidence="2"/>
<evidence type="ECO:0000313" key="11">
    <source>
        <dbReference type="Proteomes" id="UP000813384"/>
    </source>
</evidence>
<dbReference type="Pfam" id="PF18376">
    <property type="entry name" value="MDD_C"/>
    <property type="match status" value="1"/>
</dbReference>
<evidence type="ECO:0000259" key="8">
    <source>
        <dbReference type="Pfam" id="PF18376"/>
    </source>
</evidence>
<evidence type="ECO:0000259" key="9">
    <source>
        <dbReference type="Pfam" id="PF22700"/>
    </source>
</evidence>
<dbReference type="SUPFAM" id="SSF55060">
    <property type="entry name" value="GHMP Kinase, C-terminal domain"/>
    <property type="match status" value="1"/>
</dbReference>